<name>A0ACC2VT21_9TREE</name>
<proteinExistence type="predicted"/>
<protein>
    <submittedName>
        <fullName evidence="1">Uncharacterized protein</fullName>
    </submittedName>
</protein>
<sequence>MKAVFSKLRSKDAQEDKNKGKENNGPSHVRKLAHGFGSLSRTTGGKAFQSRQSSGSYPVEAQRTSTGSDKNIRPTYVNLLPSPNTPIFDRSTSLYVPTDTPRSVTPINNLVTSSVETSLYDLEQENTSSSGKAYPLQPSIVETSISTEATPTQDTEKPFTPASTNDTAGKSFAQRWLRRTSQTRSTSENSHRTIPDLLHRKDSGSSSLSSRFGSRSRSEVDLVANLSAEERTRQEVLFEIVSSEERYVLDLIKMKETFIDKLIPLPADDRVSLLPDRLSKTRSRQSESSSSLISPRQEFSKLGSRSVSYSSASGENLDHLPIAAHFAASRSATPMGGAQHGSGNDQPSSPPRFKHTEEEDLDATIRIKRTYHHLSRGQSAAKELDEPIDYNIRAHKSLPPLPLPPPPLHTRIYPAARERMSLRPPSGQALTSRDSAQSLSPPDQPSRRFSANRKSASALSLPPATANFHSIHLPEDLQIVLRVIRDSILKGHIALSDALRKRYDDQYPLVRGLADIFIEHSHVFQEYSKFVIHLERAIQQLDDCQAALESNKKRQNDSTIQSLAAAGAAILALNQTADDKGETGLAISLSKPFQRLLKYPLLFQNLLYNTDATLSEYDSCISLLNEVDGIVRSLEDEKANEDVREKTRDTLARIEGLERDATLSFPRPTRVSISERPAADVTHSIVASDNANRRSLRRLSDLMRGNDQIELWEVTFSDVTLICQKIGSTSLPVYSRVGRGNDEGRIHVKSKAMRSVRRSRQIEPRNLYNFVSVKEWHTVAQDTTKDYSVNSKPALQSRIFCRPESRRSVSGDWAMSHSESIKEESSEESDSDDSEQMDFILGAAAPRRRVSTRPVSTSNDTPSQVPNLPDSPKKDPTAVRTTRVSSRANSKGTLPMRARSPTEMINSQAKFGTRLRNPELSISTNGRSSTLSRPIGHSSSMKEDVSLPRTSQRAVSTPVNAISRGSTRLPPSSVRGTRRQF</sequence>
<organism evidence="1 2">
    <name type="scientific">Naganishia cerealis</name>
    <dbReference type="NCBI Taxonomy" id="610337"/>
    <lineage>
        <taxon>Eukaryota</taxon>
        <taxon>Fungi</taxon>
        <taxon>Dikarya</taxon>
        <taxon>Basidiomycota</taxon>
        <taxon>Agaricomycotina</taxon>
        <taxon>Tremellomycetes</taxon>
        <taxon>Filobasidiales</taxon>
        <taxon>Filobasidiaceae</taxon>
        <taxon>Naganishia</taxon>
    </lineage>
</organism>
<accession>A0ACC2VT21</accession>
<evidence type="ECO:0000313" key="1">
    <source>
        <dbReference type="EMBL" id="KAJ9102276.1"/>
    </source>
</evidence>
<evidence type="ECO:0000313" key="2">
    <source>
        <dbReference type="Proteomes" id="UP001241377"/>
    </source>
</evidence>
<gene>
    <name evidence="1" type="ORF">QFC19_004824</name>
</gene>
<dbReference type="EMBL" id="JASBWR010000052">
    <property type="protein sequence ID" value="KAJ9102276.1"/>
    <property type="molecule type" value="Genomic_DNA"/>
</dbReference>
<keyword evidence="2" id="KW-1185">Reference proteome</keyword>
<dbReference type="Proteomes" id="UP001241377">
    <property type="component" value="Unassembled WGS sequence"/>
</dbReference>
<comment type="caution">
    <text evidence="1">The sequence shown here is derived from an EMBL/GenBank/DDBJ whole genome shotgun (WGS) entry which is preliminary data.</text>
</comment>
<reference evidence="1" key="1">
    <citation type="submission" date="2023-04" db="EMBL/GenBank/DDBJ databases">
        <title>Draft Genome sequencing of Naganishia species isolated from polar environments using Oxford Nanopore Technology.</title>
        <authorList>
            <person name="Leo P."/>
            <person name="Venkateswaran K."/>
        </authorList>
    </citation>
    <scope>NUCLEOTIDE SEQUENCE</scope>
    <source>
        <strain evidence="1">MNA-CCFEE 5261</strain>
    </source>
</reference>